<evidence type="ECO:0000313" key="1">
    <source>
        <dbReference type="EMBL" id="KAL1552155.1"/>
    </source>
</evidence>
<dbReference type="AlphaFoldDB" id="A0ABD1H816"/>
<evidence type="ECO:0000313" key="2">
    <source>
        <dbReference type="Proteomes" id="UP001567538"/>
    </source>
</evidence>
<sequence>MAKTYTEVSKAAWMNNIRAVNVTFIGPISSAAHCCLTREEQILQPRRGVRAAAISRTAIYTYKGEFEKI</sequence>
<dbReference type="EMBL" id="JBEAFC010000006">
    <property type="protein sequence ID" value="KAL1552155.1"/>
    <property type="molecule type" value="Genomic_DNA"/>
</dbReference>
<keyword evidence="2" id="KW-1185">Reference proteome</keyword>
<protein>
    <submittedName>
        <fullName evidence="1">Uncharacterized protein</fullName>
    </submittedName>
</protein>
<comment type="caution">
    <text evidence="1">The sequence shown here is derived from an EMBL/GenBank/DDBJ whole genome shotgun (WGS) entry which is preliminary data.</text>
</comment>
<gene>
    <name evidence="1" type="ORF">AAHA92_12989</name>
</gene>
<dbReference type="Proteomes" id="UP001567538">
    <property type="component" value="Unassembled WGS sequence"/>
</dbReference>
<reference evidence="1 2" key="1">
    <citation type="submission" date="2024-06" db="EMBL/GenBank/DDBJ databases">
        <title>A chromosome level genome sequence of Diviner's sage (Salvia divinorum).</title>
        <authorList>
            <person name="Ford S.A."/>
            <person name="Ro D.-K."/>
            <person name="Ness R.W."/>
            <person name="Phillips M.A."/>
        </authorList>
    </citation>
    <scope>NUCLEOTIDE SEQUENCE [LARGE SCALE GENOMIC DNA]</scope>
    <source>
        <strain evidence="1">SAF-2024a</strain>
        <tissue evidence="1">Leaf</tissue>
    </source>
</reference>
<organism evidence="1 2">
    <name type="scientific">Salvia divinorum</name>
    <name type="common">Maria pastora</name>
    <name type="synonym">Diviner's sage</name>
    <dbReference type="NCBI Taxonomy" id="28513"/>
    <lineage>
        <taxon>Eukaryota</taxon>
        <taxon>Viridiplantae</taxon>
        <taxon>Streptophyta</taxon>
        <taxon>Embryophyta</taxon>
        <taxon>Tracheophyta</taxon>
        <taxon>Spermatophyta</taxon>
        <taxon>Magnoliopsida</taxon>
        <taxon>eudicotyledons</taxon>
        <taxon>Gunneridae</taxon>
        <taxon>Pentapetalae</taxon>
        <taxon>asterids</taxon>
        <taxon>lamiids</taxon>
        <taxon>Lamiales</taxon>
        <taxon>Lamiaceae</taxon>
        <taxon>Nepetoideae</taxon>
        <taxon>Mentheae</taxon>
        <taxon>Salviinae</taxon>
        <taxon>Salvia</taxon>
        <taxon>Salvia subgen. Calosphace</taxon>
    </lineage>
</organism>
<accession>A0ABD1H816</accession>
<proteinExistence type="predicted"/>
<name>A0ABD1H816_SALDI</name>